<evidence type="ECO:0000313" key="3">
    <source>
        <dbReference type="Proteomes" id="UP000475862"/>
    </source>
</evidence>
<dbReference type="OrthoDB" id="6613750at2759"/>
<gene>
    <name evidence="2" type="ORF">AGLY_011516</name>
</gene>
<feature type="region of interest" description="Disordered" evidence="1">
    <location>
        <begin position="130"/>
        <end position="233"/>
    </location>
</feature>
<evidence type="ECO:0000313" key="2">
    <source>
        <dbReference type="EMBL" id="KAE9530054.1"/>
    </source>
</evidence>
<dbReference type="InterPro" id="IPR016184">
    <property type="entry name" value="Capsid/spike_ssDNA_virus"/>
</dbReference>
<dbReference type="AlphaFoldDB" id="A0A6G0TBY1"/>
<feature type="compositionally biased region" description="Polar residues" evidence="1">
    <location>
        <begin position="143"/>
        <end position="155"/>
    </location>
</feature>
<name>A0A6G0TBY1_APHGL</name>
<evidence type="ECO:0000256" key="1">
    <source>
        <dbReference type="SAM" id="MobiDB-lite"/>
    </source>
</evidence>
<reference evidence="2 3" key="1">
    <citation type="submission" date="2019-08" db="EMBL/GenBank/DDBJ databases">
        <title>The genome of the soybean aphid Biotype 1, its phylome, world population structure and adaptation to the North American continent.</title>
        <authorList>
            <person name="Giordano R."/>
            <person name="Donthu R.K."/>
            <person name="Hernandez A.G."/>
            <person name="Wright C.L."/>
            <person name="Zimin A.V."/>
        </authorList>
    </citation>
    <scope>NUCLEOTIDE SEQUENCE [LARGE SCALE GENOMIC DNA]</scope>
    <source>
        <tissue evidence="2">Whole aphids</tissue>
    </source>
</reference>
<accession>A0A6G0TBY1</accession>
<dbReference type="EMBL" id="VYZN01000043">
    <property type="protein sequence ID" value="KAE9530054.1"/>
    <property type="molecule type" value="Genomic_DNA"/>
</dbReference>
<organism evidence="2 3">
    <name type="scientific">Aphis glycines</name>
    <name type="common">Soybean aphid</name>
    <dbReference type="NCBI Taxonomy" id="307491"/>
    <lineage>
        <taxon>Eukaryota</taxon>
        <taxon>Metazoa</taxon>
        <taxon>Ecdysozoa</taxon>
        <taxon>Arthropoda</taxon>
        <taxon>Hexapoda</taxon>
        <taxon>Insecta</taxon>
        <taxon>Pterygota</taxon>
        <taxon>Neoptera</taxon>
        <taxon>Paraneoptera</taxon>
        <taxon>Hemiptera</taxon>
        <taxon>Sternorrhyncha</taxon>
        <taxon>Aphidomorpha</taxon>
        <taxon>Aphidoidea</taxon>
        <taxon>Aphididae</taxon>
        <taxon>Aphidini</taxon>
        <taxon>Aphis</taxon>
        <taxon>Aphis</taxon>
    </lineage>
</organism>
<dbReference type="GO" id="GO:0005198">
    <property type="term" value="F:structural molecule activity"/>
    <property type="evidence" value="ECO:0007669"/>
    <property type="project" value="InterPro"/>
</dbReference>
<feature type="compositionally biased region" description="Low complexity" evidence="1">
    <location>
        <begin position="171"/>
        <end position="233"/>
    </location>
</feature>
<dbReference type="Pfam" id="PF02336">
    <property type="entry name" value="Denso_VP4"/>
    <property type="match status" value="1"/>
</dbReference>
<dbReference type="InterPro" id="IPR003433">
    <property type="entry name" value="Capsid_VP4_densovirus"/>
</dbReference>
<evidence type="ECO:0008006" key="4">
    <source>
        <dbReference type="Google" id="ProtNLM"/>
    </source>
</evidence>
<dbReference type="Proteomes" id="UP000475862">
    <property type="component" value="Unassembled WGS sequence"/>
</dbReference>
<protein>
    <recommendedName>
        <fullName evidence="4">VP</fullName>
    </recommendedName>
</protein>
<dbReference type="SUPFAM" id="SSF88645">
    <property type="entry name" value="ssDNA viruses"/>
    <property type="match status" value="1"/>
</dbReference>
<comment type="caution">
    <text evidence="2">The sequence shown here is derived from an EMBL/GenBank/DDBJ whole genome shotgun (WGS) entry which is preliminary data.</text>
</comment>
<sequence length="659" mass="73852">MFPNGGITWFGSDFTGPGNKVADNTNKFNAVNLPQTKQDWVTLEHDVEYHNLSTQSEIDIDDVRKSDFKAIQNSDNTWEHDQYFGDIATQVGLILKRTFEDSIHYNIYPRPIEGATPIDWFTKKLSRKKGGGVDTSIAPSDESIPSPSLDGSTTTEDTDFDNRSTDGSIATNNSDTSSENSNISTSTENNMSNVSTGAKRGADSSSAGASTKKSKSGPSFPGTGDDAAMDADTGYPSVENALIPRPINNEGGCRLVFRKNHSFISYGLAWVPIKHPNDNNCVFGTTSLMSLPVDKPYFYINQSEYKMLPRGTYIKNISCRIVMRNPRTAFETNASTTTLATLNQNKFACIAGSLNKYTRGVNKKLSYSSQKSGMIPIATNNVDENFHKEIAKHMYGSNNHEPNIEMMPASYCNMPLFFNSYYCMIANKSLNNKVGWPKINEFITKLDASSVIGKTIYNYQYTPKISYLTAPWNNRINGLFNNGEPSSKSFGIATMQRSDVNRISIINSEKNTEKHTTAELIELNNTTFAKIFKNSDRYYAPIEMSQYIQHGLNAVQNDNLQPSIHVGIYPVHKMTTTTNSIVPQDFTDVECTWDIFTEMEVGFGFPNHYTQFDEPHVLPEHTMYTFNTNDDHYYHEQLSSFDNRFITPINTIPSTTVRK</sequence>
<keyword evidence="3" id="KW-1185">Reference proteome</keyword>
<proteinExistence type="predicted"/>